<comment type="caution">
    <text evidence="1">The sequence shown here is derived from an EMBL/GenBank/DDBJ whole genome shotgun (WGS) entry which is preliminary data.</text>
</comment>
<dbReference type="Proteomes" id="UP000835052">
    <property type="component" value="Unassembled WGS sequence"/>
</dbReference>
<sequence>MKCWRTARRPTSTNVSLDIGAACGKLLAPRVNTSLLFHSIILAVQLASCGGHFAKKETESYRRRIESENASVGGYAKRIFC</sequence>
<keyword evidence="2" id="KW-1185">Reference proteome</keyword>
<protein>
    <submittedName>
        <fullName evidence="1">Uncharacterized protein</fullName>
    </submittedName>
</protein>
<gene>
    <name evidence="1" type="ORF">CAUJ_LOCUS8557</name>
</gene>
<name>A0A8S1HEF7_9PELO</name>
<proteinExistence type="predicted"/>
<accession>A0A8S1HEF7</accession>
<reference evidence="1" key="1">
    <citation type="submission" date="2020-10" db="EMBL/GenBank/DDBJ databases">
        <authorList>
            <person name="Kikuchi T."/>
        </authorList>
    </citation>
    <scope>NUCLEOTIDE SEQUENCE</scope>
    <source>
        <strain evidence="1">NKZ352</strain>
    </source>
</reference>
<organism evidence="1 2">
    <name type="scientific">Caenorhabditis auriculariae</name>
    <dbReference type="NCBI Taxonomy" id="2777116"/>
    <lineage>
        <taxon>Eukaryota</taxon>
        <taxon>Metazoa</taxon>
        <taxon>Ecdysozoa</taxon>
        <taxon>Nematoda</taxon>
        <taxon>Chromadorea</taxon>
        <taxon>Rhabditida</taxon>
        <taxon>Rhabditina</taxon>
        <taxon>Rhabditomorpha</taxon>
        <taxon>Rhabditoidea</taxon>
        <taxon>Rhabditidae</taxon>
        <taxon>Peloderinae</taxon>
        <taxon>Caenorhabditis</taxon>
    </lineage>
</organism>
<evidence type="ECO:0000313" key="2">
    <source>
        <dbReference type="Proteomes" id="UP000835052"/>
    </source>
</evidence>
<dbReference type="EMBL" id="CAJGYM010000029">
    <property type="protein sequence ID" value="CAD6192638.1"/>
    <property type="molecule type" value="Genomic_DNA"/>
</dbReference>
<dbReference type="AlphaFoldDB" id="A0A8S1HEF7"/>
<evidence type="ECO:0000313" key="1">
    <source>
        <dbReference type="EMBL" id="CAD6192638.1"/>
    </source>
</evidence>